<feature type="compositionally biased region" description="Pro residues" evidence="1">
    <location>
        <begin position="39"/>
        <end position="49"/>
    </location>
</feature>
<dbReference type="Proteomes" id="UP000199341">
    <property type="component" value="Unassembled WGS sequence"/>
</dbReference>
<dbReference type="AlphaFoldDB" id="A0A1G9ZVU1"/>
<dbReference type="RefSeq" id="WP_093783562.1">
    <property type="nucleotide sequence ID" value="NZ_FNIE01000003.1"/>
</dbReference>
<evidence type="ECO:0000256" key="1">
    <source>
        <dbReference type="SAM" id="MobiDB-lite"/>
    </source>
</evidence>
<gene>
    <name evidence="3" type="ORF">SAMN05216259_103315</name>
</gene>
<feature type="region of interest" description="Disordered" evidence="1">
    <location>
        <begin position="33"/>
        <end position="59"/>
    </location>
</feature>
<keyword evidence="2" id="KW-0732">Signal</keyword>
<protein>
    <recommendedName>
        <fullName evidence="5">Enoyl reductase</fullName>
    </recommendedName>
</protein>
<evidence type="ECO:0000256" key="2">
    <source>
        <dbReference type="SAM" id="SignalP"/>
    </source>
</evidence>
<dbReference type="OrthoDB" id="4072449at2"/>
<feature type="signal peptide" evidence="2">
    <location>
        <begin position="1"/>
        <end position="30"/>
    </location>
</feature>
<evidence type="ECO:0000313" key="4">
    <source>
        <dbReference type="Proteomes" id="UP000199341"/>
    </source>
</evidence>
<sequence>MPALRRLRSPLVVTTTALAGVLALCTPSYAGGSWDTTDPAPPSPPPKAPDPSTISSQVHYSRSYHGSGARMTSSAAAWSPPVCWYEPTYSPQQMEDYLTTHYEAEHIAEEVIGQDDPGGIDYHTGEKGAWWKLVIPDTARGGECDAPHSWLWVTPTTPSSPQAPVIDPKTLAGLAYDRTVLPEPDITLRPTGQNQLVNLDTEVRFDKALPKVWVTARLDNAAFGVHVAATTTAVPTRLTIDAGTADADPASCTYDLSASGGKFSVDTKGAGCNVTYRKASPHGGYRLTASVVWKVTWTPSADPDGPPQARPALPDGQSSRTFPVTVRENVALNR</sequence>
<dbReference type="EMBL" id="FNIE01000003">
    <property type="protein sequence ID" value="SDN25358.1"/>
    <property type="molecule type" value="Genomic_DNA"/>
</dbReference>
<proteinExistence type="predicted"/>
<reference evidence="3 4" key="1">
    <citation type="submission" date="2016-10" db="EMBL/GenBank/DDBJ databases">
        <authorList>
            <person name="de Groot N.N."/>
        </authorList>
    </citation>
    <scope>NUCLEOTIDE SEQUENCE [LARGE SCALE GENOMIC DNA]</scope>
    <source>
        <strain evidence="3 4">CGMCC 4.2022</strain>
    </source>
</reference>
<evidence type="ECO:0000313" key="3">
    <source>
        <dbReference type="EMBL" id="SDN25358.1"/>
    </source>
</evidence>
<feature type="region of interest" description="Disordered" evidence="1">
    <location>
        <begin position="299"/>
        <end position="322"/>
    </location>
</feature>
<feature type="chain" id="PRO_5011518396" description="Enoyl reductase" evidence="2">
    <location>
        <begin position="31"/>
        <end position="334"/>
    </location>
</feature>
<name>A0A1G9ZVU1_9ACTN</name>
<evidence type="ECO:0008006" key="5">
    <source>
        <dbReference type="Google" id="ProtNLM"/>
    </source>
</evidence>
<organism evidence="3 4">
    <name type="scientific">Actinacidiphila guanduensis</name>
    <dbReference type="NCBI Taxonomy" id="310781"/>
    <lineage>
        <taxon>Bacteria</taxon>
        <taxon>Bacillati</taxon>
        <taxon>Actinomycetota</taxon>
        <taxon>Actinomycetes</taxon>
        <taxon>Kitasatosporales</taxon>
        <taxon>Streptomycetaceae</taxon>
        <taxon>Actinacidiphila</taxon>
    </lineage>
</organism>
<dbReference type="STRING" id="310781.SAMN05216259_103315"/>
<keyword evidence="4" id="KW-1185">Reference proteome</keyword>
<accession>A0A1G9ZVU1</accession>